<name>A0A5C8ZE29_9ACTN</name>
<organism evidence="2 3">
    <name type="scientific">Quadrisphaera setariae</name>
    <dbReference type="NCBI Taxonomy" id="2593304"/>
    <lineage>
        <taxon>Bacteria</taxon>
        <taxon>Bacillati</taxon>
        <taxon>Actinomycetota</taxon>
        <taxon>Actinomycetes</taxon>
        <taxon>Kineosporiales</taxon>
        <taxon>Kineosporiaceae</taxon>
        <taxon>Quadrisphaera</taxon>
    </lineage>
</organism>
<feature type="compositionally biased region" description="Pro residues" evidence="1">
    <location>
        <begin position="1"/>
        <end position="10"/>
    </location>
</feature>
<dbReference type="EMBL" id="VKAC01000008">
    <property type="protein sequence ID" value="TXR55438.1"/>
    <property type="molecule type" value="Genomic_DNA"/>
</dbReference>
<dbReference type="AlphaFoldDB" id="A0A5C8ZE29"/>
<keyword evidence="3" id="KW-1185">Reference proteome</keyword>
<protein>
    <submittedName>
        <fullName evidence="2">Uncharacterized protein</fullName>
    </submittedName>
</protein>
<evidence type="ECO:0000256" key="1">
    <source>
        <dbReference type="SAM" id="MobiDB-lite"/>
    </source>
</evidence>
<comment type="caution">
    <text evidence="2">The sequence shown here is derived from an EMBL/GenBank/DDBJ whole genome shotgun (WGS) entry which is preliminary data.</text>
</comment>
<reference evidence="2 3" key="1">
    <citation type="submission" date="2019-07" db="EMBL/GenBank/DDBJ databases">
        <title>Quadrisphaera sp. strain DD2A genome sequencing and assembly.</title>
        <authorList>
            <person name="Kim I."/>
        </authorList>
    </citation>
    <scope>NUCLEOTIDE SEQUENCE [LARGE SCALE GENOMIC DNA]</scope>
    <source>
        <strain evidence="2 3">DD2A</strain>
    </source>
</reference>
<dbReference type="Proteomes" id="UP000321234">
    <property type="component" value="Unassembled WGS sequence"/>
</dbReference>
<evidence type="ECO:0000313" key="3">
    <source>
        <dbReference type="Proteomes" id="UP000321234"/>
    </source>
</evidence>
<sequence>MTGPARPSPPGGTWRQRRARAREEARTAWWARIVAAVSRAAQAAGGLSAVEDASGDEPKLVLRLAHPEDDAEERWASTSNRGAGILALELSGGFTELEFEVDDDELAEVADRFVALAAAHLHGRSREGEEPRRDGSPRRFLEVVLDGEVHRVQEEPEPLFGSCAEALLGLPLLLVRRLLGRRR</sequence>
<feature type="region of interest" description="Disordered" evidence="1">
    <location>
        <begin position="1"/>
        <end position="20"/>
    </location>
</feature>
<gene>
    <name evidence="2" type="ORF">FMM08_14040</name>
</gene>
<accession>A0A5C8ZE29</accession>
<evidence type="ECO:0000313" key="2">
    <source>
        <dbReference type="EMBL" id="TXR55438.1"/>
    </source>
</evidence>
<dbReference type="RefSeq" id="WP_147927014.1">
    <property type="nucleotide sequence ID" value="NZ_VKAC01000008.1"/>
</dbReference>
<proteinExistence type="predicted"/>